<protein>
    <submittedName>
        <fullName evidence="1">Glycosyltransferase</fullName>
    </submittedName>
</protein>
<dbReference type="InterPro" id="IPR007577">
    <property type="entry name" value="GlycoTrfase_DXD_sugar-bd_CS"/>
</dbReference>
<sequence>MPPYIALGIATMQIALGDSFLLLTEKNTSDFIGNEYLNKKWAFKPNSKDPNPEITSIVAKSDYLRMAYIAKHGGFWIDADTIVFKDFRESLTATDDSLNWHSEQFFGAKAGNKILSTASEKALSDEIQVWGNPGGIKDLVQQNQDKVKPIPFKLINPGYNPTYGYGNCKILLDTELPVSEFLTNGEAKLMKLYNTAFRPENVGDMTLTQFFESGTLLSKIFLNINDSPDFWTEMTNTIIRQHG</sequence>
<evidence type="ECO:0000313" key="1">
    <source>
        <dbReference type="EMBL" id="WWY19054.1"/>
    </source>
</evidence>
<dbReference type="InterPro" id="IPR029044">
    <property type="entry name" value="Nucleotide-diphossugar_trans"/>
</dbReference>
<gene>
    <name evidence="1" type="ORF">V9385_15395</name>
</gene>
<dbReference type="Pfam" id="PF04488">
    <property type="entry name" value="Gly_transf_sug"/>
    <property type="match status" value="1"/>
</dbReference>
<dbReference type="Gene3D" id="3.90.550.20">
    <property type="match status" value="1"/>
</dbReference>
<dbReference type="Proteomes" id="UP001375228">
    <property type="component" value="Chromosome"/>
</dbReference>
<name>A0ABZ2JAY8_9PSED</name>
<dbReference type="EMBL" id="CP146691">
    <property type="protein sequence ID" value="WWY19054.1"/>
    <property type="molecule type" value="Genomic_DNA"/>
</dbReference>
<reference evidence="1 2" key="1">
    <citation type="submission" date="2024-03" db="EMBL/GenBank/DDBJ databases">
        <title>Pseudomonas juntendi.</title>
        <authorList>
            <person name="Liu Y."/>
        </authorList>
    </citation>
    <scope>NUCLEOTIDE SEQUENCE [LARGE SCALE GENOMIC DNA]</scope>
    <source>
        <strain evidence="1 2">L4046hy</strain>
    </source>
</reference>
<keyword evidence="2" id="KW-1185">Reference proteome</keyword>
<dbReference type="RefSeq" id="WP_338756753.1">
    <property type="nucleotide sequence ID" value="NZ_CP146691.1"/>
</dbReference>
<accession>A0ABZ2JAY8</accession>
<evidence type="ECO:0000313" key="2">
    <source>
        <dbReference type="Proteomes" id="UP001375228"/>
    </source>
</evidence>
<proteinExistence type="predicted"/>
<dbReference type="SUPFAM" id="SSF53448">
    <property type="entry name" value="Nucleotide-diphospho-sugar transferases"/>
    <property type="match status" value="1"/>
</dbReference>
<organism evidence="1 2">
    <name type="scientific">Pseudomonas juntendi</name>
    <dbReference type="NCBI Taxonomy" id="2666183"/>
    <lineage>
        <taxon>Bacteria</taxon>
        <taxon>Pseudomonadati</taxon>
        <taxon>Pseudomonadota</taxon>
        <taxon>Gammaproteobacteria</taxon>
        <taxon>Pseudomonadales</taxon>
        <taxon>Pseudomonadaceae</taxon>
        <taxon>Pseudomonas</taxon>
    </lineage>
</organism>